<protein>
    <submittedName>
        <fullName evidence="1">Uncharacterized protein</fullName>
    </submittedName>
</protein>
<dbReference type="Proteomes" id="UP001362999">
    <property type="component" value="Unassembled WGS sequence"/>
</dbReference>
<dbReference type="AlphaFoldDB" id="A0AAW0AMN8"/>
<dbReference type="EMBL" id="JAWWNJ010000056">
    <property type="protein sequence ID" value="KAK7014549.1"/>
    <property type="molecule type" value="Genomic_DNA"/>
</dbReference>
<sequence>VWPLLKEYLKTNQLASRFNRRMEEFPRWRNLKHISGATNIDYSEDQTFVDILKSALPCLVQLVPSDSGFVQAIRALQKIQVMLGLDVTTHSRLQYLRELLVEYEKCTEKQTEKHDKSFNYLKHHFLSHAIQNFEDKGTSRNQNTRVGEGFQQEVSAMYQITNGKNAEHQMALIDENEETMARLDMHVDTWKKSQKVEDELIPSPNPASWDHWSLGAPDKRISPYALESKEHKNPLFRNFNMKLREYLARHHPSHSIRLEDDLEILPCKALYVDFQSTVTWKSQRDVLRCNSSFHNRPRYDSVIYDAEDDPLAMGELALVFRCFLPNRHTLDLAMIRPFRSSTWHPKTRTDCPIRERKSGVMFIALEHVVRGALLCPIFGASREAFYVIDCIDEDMFLRLHGIK</sequence>
<comment type="caution">
    <text evidence="1">The sequence shown here is derived from an EMBL/GenBank/DDBJ whole genome shotgun (WGS) entry which is preliminary data.</text>
</comment>
<accession>A0AAW0AMN8</accession>
<proteinExistence type="predicted"/>
<organism evidence="1 2">
    <name type="scientific">Favolaschia claudopus</name>
    <dbReference type="NCBI Taxonomy" id="2862362"/>
    <lineage>
        <taxon>Eukaryota</taxon>
        <taxon>Fungi</taxon>
        <taxon>Dikarya</taxon>
        <taxon>Basidiomycota</taxon>
        <taxon>Agaricomycotina</taxon>
        <taxon>Agaricomycetes</taxon>
        <taxon>Agaricomycetidae</taxon>
        <taxon>Agaricales</taxon>
        <taxon>Marasmiineae</taxon>
        <taxon>Mycenaceae</taxon>
        <taxon>Favolaschia</taxon>
    </lineage>
</organism>
<feature type="non-terminal residue" evidence="1">
    <location>
        <position position="1"/>
    </location>
</feature>
<reference evidence="1 2" key="1">
    <citation type="journal article" date="2024" name="J Genomics">
        <title>Draft genome sequencing and assembly of Favolaschia claudopus CIRM-BRFM 2984 isolated from oak limbs.</title>
        <authorList>
            <person name="Navarro D."/>
            <person name="Drula E."/>
            <person name="Chaduli D."/>
            <person name="Cazenave R."/>
            <person name="Ahrendt S."/>
            <person name="Wang J."/>
            <person name="Lipzen A."/>
            <person name="Daum C."/>
            <person name="Barry K."/>
            <person name="Grigoriev I.V."/>
            <person name="Favel A."/>
            <person name="Rosso M.N."/>
            <person name="Martin F."/>
        </authorList>
    </citation>
    <scope>NUCLEOTIDE SEQUENCE [LARGE SCALE GENOMIC DNA]</scope>
    <source>
        <strain evidence="1 2">CIRM-BRFM 2984</strain>
    </source>
</reference>
<evidence type="ECO:0000313" key="1">
    <source>
        <dbReference type="EMBL" id="KAK7014549.1"/>
    </source>
</evidence>
<name>A0AAW0AMN8_9AGAR</name>
<gene>
    <name evidence="1" type="ORF">R3P38DRAFT_2544752</name>
</gene>
<evidence type="ECO:0000313" key="2">
    <source>
        <dbReference type="Proteomes" id="UP001362999"/>
    </source>
</evidence>
<keyword evidence="2" id="KW-1185">Reference proteome</keyword>